<reference evidence="2" key="1">
    <citation type="journal article" date="2022" name="Mol. Ecol. Resour.">
        <title>The genomes of chicory, endive, great burdock and yacon provide insights into Asteraceae palaeo-polyploidization history and plant inulin production.</title>
        <authorList>
            <person name="Fan W."/>
            <person name="Wang S."/>
            <person name="Wang H."/>
            <person name="Wang A."/>
            <person name="Jiang F."/>
            <person name="Liu H."/>
            <person name="Zhao H."/>
            <person name="Xu D."/>
            <person name="Zhang Y."/>
        </authorList>
    </citation>
    <scope>NUCLEOTIDE SEQUENCE [LARGE SCALE GENOMIC DNA]</scope>
    <source>
        <strain evidence="2">cv. Niubang</strain>
    </source>
</reference>
<organism evidence="1 2">
    <name type="scientific">Arctium lappa</name>
    <name type="common">Greater burdock</name>
    <name type="synonym">Lappa major</name>
    <dbReference type="NCBI Taxonomy" id="4217"/>
    <lineage>
        <taxon>Eukaryota</taxon>
        <taxon>Viridiplantae</taxon>
        <taxon>Streptophyta</taxon>
        <taxon>Embryophyta</taxon>
        <taxon>Tracheophyta</taxon>
        <taxon>Spermatophyta</taxon>
        <taxon>Magnoliopsida</taxon>
        <taxon>eudicotyledons</taxon>
        <taxon>Gunneridae</taxon>
        <taxon>Pentapetalae</taxon>
        <taxon>asterids</taxon>
        <taxon>campanulids</taxon>
        <taxon>Asterales</taxon>
        <taxon>Asteraceae</taxon>
        <taxon>Carduoideae</taxon>
        <taxon>Cardueae</taxon>
        <taxon>Arctiinae</taxon>
        <taxon>Arctium</taxon>
    </lineage>
</organism>
<evidence type="ECO:0000313" key="2">
    <source>
        <dbReference type="Proteomes" id="UP001055879"/>
    </source>
</evidence>
<proteinExistence type="predicted"/>
<dbReference type="Proteomes" id="UP001055879">
    <property type="component" value="Linkage Group LG18"/>
</dbReference>
<reference evidence="1 2" key="2">
    <citation type="journal article" date="2022" name="Mol. Ecol. Resour.">
        <title>The genomes of chicory, endive, great burdock and yacon provide insights into Asteraceae paleo-polyploidization history and plant inulin production.</title>
        <authorList>
            <person name="Fan W."/>
            <person name="Wang S."/>
            <person name="Wang H."/>
            <person name="Wang A."/>
            <person name="Jiang F."/>
            <person name="Liu H."/>
            <person name="Zhao H."/>
            <person name="Xu D."/>
            <person name="Zhang Y."/>
        </authorList>
    </citation>
    <scope>NUCLEOTIDE SEQUENCE [LARGE SCALE GENOMIC DNA]</scope>
    <source>
        <strain evidence="2">cv. Niubang</strain>
    </source>
</reference>
<sequence>MGACVSIHHKASAMKVQVSFDSSKPDHKLVIQSSPISGKLPTMINGHVAVKPQLPPSQSPAAFSNYGSKEETFFDSQAWLDSDYEDDFMSVNGEFTPSRGNTPVHHSLIVGTPQFNAGAIAIPSDNNEVLGSTLEPSPTPTEKKMRLLDLFKESLRENLESNEEFGEPPKKDGEMGLNEDGSKPKRGAPVGSMQGCFSTLLSVRSSGRQKKKSPIPVVGL</sequence>
<comment type="caution">
    <text evidence="1">The sequence shown here is derived from an EMBL/GenBank/DDBJ whole genome shotgun (WGS) entry which is preliminary data.</text>
</comment>
<accession>A0ACB8XGB9</accession>
<protein>
    <submittedName>
        <fullName evidence="1">Uncharacterized protein</fullName>
    </submittedName>
</protein>
<keyword evidence="2" id="KW-1185">Reference proteome</keyword>
<dbReference type="EMBL" id="CM042064">
    <property type="protein sequence ID" value="KAI3666028.1"/>
    <property type="molecule type" value="Genomic_DNA"/>
</dbReference>
<gene>
    <name evidence="1" type="ORF">L6452_44666</name>
</gene>
<name>A0ACB8XGB9_ARCLA</name>
<evidence type="ECO:0000313" key="1">
    <source>
        <dbReference type="EMBL" id="KAI3666028.1"/>
    </source>
</evidence>